<dbReference type="EC" id="3.4.23.36" evidence="9"/>
<feature type="transmembrane region" description="Helical" evidence="9">
    <location>
        <begin position="69"/>
        <end position="90"/>
    </location>
</feature>
<keyword evidence="2 9" id="KW-1003">Cell membrane</keyword>
<evidence type="ECO:0000256" key="9">
    <source>
        <dbReference type="HAMAP-Rule" id="MF_00161"/>
    </source>
</evidence>
<sequence length="172" mass="17893">MSADAAPGISAPRSRRTLTIVAVVLIGVALAGDPVARRALSDGRIVELGVLQLKLAYNSGVAFSVGNQLPPWVIIAVTAIITVGIGVYAWRTVPTGSPLGTVGLSAIVAGAAANVIDRTVDGRVTDYFHTGWWPTFNLADTYLTCGVVLVIGSILWEEAALTRTAHAQEKSG</sequence>
<reference evidence="11 12" key="1">
    <citation type="submission" date="2023-10" db="EMBL/GenBank/DDBJ databases">
        <title>Development of a sustainable strategy for remediation of hydrocarbon-contaminated territories based on the waste exchange concept.</title>
        <authorList>
            <person name="Krivoruchko A."/>
        </authorList>
    </citation>
    <scope>NUCLEOTIDE SEQUENCE [LARGE SCALE GENOMIC DNA]</scope>
    <source>
        <strain evidence="11 12">IEGM 1322</strain>
    </source>
</reference>
<evidence type="ECO:0000256" key="1">
    <source>
        <dbReference type="ARBA" id="ARBA00006139"/>
    </source>
</evidence>
<evidence type="ECO:0000256" key="4">
    <source>
        <dbReference type="ARBA" id="ARBA00022692"/>
    </source>
</evidence>
<comment type="catalytic activity">
    <reaction evidence="9">
        <text>Release of signal peptides from bacterial membrane prolipoproteins. Hydrolyzes -Xaa-Yaa-Zaa-|-(S,diacylglyceryl)Cys-, in which Xaa is hydrophobic (preferably Leu), and Yaa (Ala or Ser) and Zaa (Gly or Ala) have small, neutral side chains.</text>
        <dbReference type="EC" id="3.4.23.36"/>
    </reaction>
</comment>
<evidence type="ECO:0000256" key="5">
    <source>
        <dbReference type="ARBA" id="ARBA00022750"/>
    </source>
</evidence>
<feature type="transmembrane region" description="Helical" evidence="9">
    <location>
        <begin position="97"/>
        <end position="116"/>
    </location>
</feature>
<keyword evidence="6 9" id="KW-0378">Hydrolase</keyword>
<name>A0ABU4B4W9_9NOCA</name>
<dbReference type="InterPro" id="IPR001872">
    <property type="entry name" value="Peptidase_A8"/>
</dbReference>
<proteinExistence type="inferred from homology"/>
<dbReference type="Proteomes" id="UP001185899">
    <property type="component" value="Unassembled WGS sequence"/>
</dbReference>
<evidence type="ECO:0000256" key="8">
    <source>
        <dbReference type="ARBA" id="ARBA00023136"/>
    </source>
</evidence>
<evidence type="ECO:0000256" key="6">
    <source>
        <dbReference type="ARBA" id="ARBA00022801"/>
    </source>
</evidence>
<evidence type="ECO:0000313" key="11">
    <source>
        <dbReference type="EMBL" id="MDV6233542.1"/>
    </source>
</evidence>
<feature type="transmembrane region" description="Helical" evidence="9">
    <location>
        <begin position="136"/>
        <end position="156"/>
    </location>
</feature>
<keyword evidence="7 9" id="KW-1133">Transmembrane helix</keyword>
<evidence type="ECO:0000256" key="3">
    <source>
        <dbReference type="ARBA" id="ARBA00022670"/>
    </source>
</evidence>
<dbReference type="RefSeq" id="WP_068049655.1">
    <property type="nucleotide sequence ID" value="NZ_JAWLKE010000011.1"/>
</dbReference>
<comment type="function">
    <text evidence="9">This protein specifically catalyzes the removal of signal peptides from prolipoproteins.</text>
</comment>
<gene>
    <name evidence="9 11" type="primary">lspA</name>
    <name evidence="11" type="ORF">R3P95_23550</name>
</gene>
<organism evidence="11 12">
    <name type="scientific">Rhodococcus cercidiphylli</name>
    <dbReference type="NCBI Taxonomy" id="489916"/>
    <lineage>
        <taxon>Bacteria</taxon>
        <taxon>Bacillati</taxon>
        <taxon>Actinomycetota</taxon>
        <taxon>Actinomycetes</taxon>
        <taxon>Mycobacteriales</taxon>
        <taxon>Nocardiaceae</taxon>
        <taxon>Rhodococcus</taxon>
    </lineage>
</organism>
<dbReference type="HAMAP" id="MF_00161">
    <property type="entry name" value="LspA"/>
    <property type="match status" value="1"/>
</dbReference>
<dbReference type="PRINTS" id="PR00781">
    <property type="entry name" value="LIPOSIGPTASE"/>
</dbReference>
<protein>
    <recommendedName>
        <fullName evidence="9">Lipoprotein signal peptidase</fullName>
        <ecNumber evidence="9">3.4.23.36</ecNumber>
    </recommendedName>
    <alternativeName>
        <fullName evidence="9">Prolipoprotein signal peptidase</fullName>
    </alternativeName>
    <alternativeName>
        <fullName evidence="9">Signal peptidase II</fullName>
        <shortName evidence="9">SPase II</shortName>
    </alternativeName>
</protein>
<accession>A0ABU4B4W9</accession>
<dbReference type="Pfam" id="PF01252">
    <property type="entry name" value="Peptidase_A8"/>
    <property type="match status" value="1"/>
</dbReference>
<dbReference type="PANTHER" id="PTHR33695:SF1">
    <property type="entry name" value="LIPOPROTEIN SIGNAL PEPTIDASE"/>
    <property type="match status" value="1"/>
</dbReference>
<dbReference type="GO" id="GO:0004190">
    <property type="term" value="F:aspartic-type endopeptidase activity"/>
    <property type="evidence" value="ECO:0007669"/>
    <property type="project" value="UniProtKB-EC"/>
</dbReference>
<dbReference type="NCBIfam" id="TIGR00077">
    <property type="entry name" value="lspA"/>
    <property type="match status" value="1"/>
</dbReference>
<comment type="subcellular location">
    <subcellularLocation>
        <location evidence="9">Cell membrane</location>
        <topology evidence="9">Multi-pass membrane protein</topology>
    </subcellularLocation>
</comment>
<evidence type="ECO:0000256" key="2">
    <source>
        <dbReference type="ARBA" id="ARBA00022475"/>
    </source>
</evidence>
<evidence type="ECO:0000256" key="10">
    <source>
        <dbReference type="RuleBase" id="RU004181"/>
    </source>
</evidence>
<keyword evidence="3 9" id="KW-0645">Protease</keyword>
<dbReference type="EMBL" id="JAWLKE010000011">
    <property type="protein sequence ID" value="MDV6233542.1"/>
    <property type="molecule type" value="Genomic_DNA"/>
</dbReference>
<keyword evidence="12" id="KW-1185">Reference proteome</keyword>
<dbReference type="PANTHER" id="PTHR33695">
    <property type="entry name" value="LIPOPROTEIN SIGNAL PEPTIDASE"/>
    <property type="match status" value="1"/>
</dbReference>
<comment type="similarity">
    <text evidence="1 9 10">Belongs to the peptidase A8 family.</text>
</comment>
<keyword evidence="8 9" id="KW-0472">Membrane</keyword>
<keyword evidence="5 9" id="KW-0064">Aspartyl protease</keyword>
<evidence type="ECO:0000313" key="12">
    <source>
        <dbReference type="Proteomes" id="UP001185899"/>
    </source>
</evidence>
<feature type="active site" evidence="9">
    <location>
        <position position="140"/>
    </location>
</feature>
<comment type="caution">
    <text evidence="9">Lacks conserved residue(s) required for the propagation of feature annotation.</text>
</comment>
<comment type="pathway">
    <text evidence="9">Protein modification; lipoprotein biosynthesis (signal peptide cleavage).</text>
</comment>
<keyword evidence="4 9" id="KW-0812">Transmembrane</keyword>
<comment type="caution">
    <text evidence="11">The sequence shown here is derived from an EMBL/GenBank/DDBJ whole genome shotgun (WGS) entry which is preliminary data.</text>
</comment>
<feature type="active site" evidence="9">
    <location>
        <position position="126"/>
    </location>
</feature>
<evidence type="ECO:0000256" key="7">
    <source>
        <dbReference type="ARBA" id="ARBA00022989"/>
    </source>
</evidence>